<evidence type="ECO:0000259" key="8">
    <source>
        <dbReference type="Pfam" id="PF02687"/>
    </source>
</evidence>
<evidence type="ECO:0000256" key="1">
    <source>
        <dbReference type="ARBA" id="ARBA00004651"/>
    </source>
</evidence>
<evidence type="ECO:0000256" key="6">
    <source>
        <dbReference type="ARBA" id="ARBA00038076"/>
    </source>
</evidence>
<sequence>MKLHDIAVNNLRRRKGKVFFLVMGLLVGVAAVVALHTTTTILEEDIAHKMDEFGANIIVTPKSEGLSLTYGGLSLGGLSFDMKEISEADLEKIRTIENAANIRIVSPKVFGVFEKEGHKALVVGVDFNEELSLKKWWKITGDAPEKPNQILLGKEAAEWFQASPVPLLEIKGEPFKVAGVLESTGSQDDGLVFMNLPTSQKLFGKQGTIGMIEIAALCKNCPISEIVSQLSDKLPSAKVTAVQQVVEGRMDTLHSFRKFSLGISALVLLVGSMVVFVTMMASVNERTREIGIFSAIGFRRSHIMKIILLEAAAVSLMAGLTGYLMGIGVTRLLLTFLTDHMPKFNLDPLVALGAVFLAVLVGLLASLYPALTASRMDPSEALRTL</sequence>
<protein>
    <submittedName>
        <fullName evidence="10">ABC transporter permease</fullName>
    </submittedName>
</protein>
<evidence type="ECO:0000256" key="3">
    <source>
        <dbReference type="ARBA" id="ARBA00022692"/>
    </source>
</evidence>
<dbReference type="AlphaFoldDB" id="A0A9D6V621"/>
<dbReference type="InterPro" id="IPR025857">
    <property type="entry name" value="MacB_PCD"/>
</dbReference>
<gene>
    <name evidence="10" type="ORF">HY912_23815</name>
</gene>
<evidence type="ECO:0000256" key="5">
    <source>
        <dbReference type="ARBA" id="ARBA00023136"/>
    </source>
</evidence>
<feature type="domain" description="ABC3 transporter permease C-terminal" evidence="8">
    <location>
        <begin position="263"/>
        <end position="378"/>
    </location>
</feature>
<accession>A0A9D6V621</accession>
<feature type="transmembrane region" description="Helical" evidence="7">
    <location>
        <begin position="303"/>
        <end position="329"/>
    </location>
</feature>
<evidence type="ECO:0000313" key="11">
    <source>
        <dbReference type="Proteomes" id="UP000807825"/>
    </source>
</evidence>
<proteinExistence type="inferred from homology"/>
<evidence type="ECO:0000313" key="10">
    <source>
        <dbReference type="EMBL" id="MBI5252533.1"/>
    </source>
</evidence>
<feature type="domain" description="MacB-like periplasmic core" evidence="9">
    <location>
        <begin position="20"/>
        <end position="208"/>
    </location>
</feature>
<feature type="transmembrane region" description="Helical" evidence="7">
    <location>
        <begin position="349"/>
        <end position="371"/>
    </location>
</feature>
<evidence type="ECO:0000256" key="2">
    <source>
        <dbReference type="ARBA" id="ARBA00022475"/>
    </source>
</evidence>
<dbReference type="GO" id="GO:0022857">
    <property type="term" value="F:transmembrane transporter activity"/>
    <property type="evidence" value="ECO:0007669"/>
    <property type="project" value="TreeGrafter"/>
</dbReference>
<evidence type="ECO:0000259" key="9">
    <source>
        <dbReference type="Pfam" id="PF12704"/>
    </source>
</evidence>
<feature type="transmembrane region" description="Helical" evidence="7">
    <location>
        <begin position="259"/>
        <end position="283"/>
    </location>
</feature>
<dbReference type="PANTHER" id="PTHR30572:SF4">
    <property type="entry name" value="ABC TRANSPORTER PERMEASE YTRF"/>
    <property type="match status" value="1"/>
</dbReference>
<comment type="caution">
    <text evidence="10">The sequence shown here is derived from an EMBL/GenBank/DDBJ whole genome shotgun (WGS) entry which is preliminary data.</text>
</comment>
<organism evidence="10 11">
    <name type="scientific">Desulfomonile tiedjei</name>
    <dbReference type="NCBI Taxonomy" id="2358"/>
    <lineage>
        <taxon>Bacteria</taxon>
        <taxon>Pseudomonadati</taxon>
        <taxon>Thermodesulfobacteriota</taxon>
        <taxon>Desulfomonilia</taxon>
        <taxon>Desulfomonilales</taxon>
        <taxon>Desulfomonilaceae</taxon>
        <taxon>Desulfomonile</taxon>
    </lineage>
</organism>
<name>A0A9D6V621_9BACT</name>
<keyword evidence="4 7" id="KW-1133">Transmembrane helix</keyword>
<dbReference type="InterPro" id="IPR050250">
    <property type="entry name" value="Macrolide_Exporter_MacB"/>
</dbReference>
<dbReference type="GO" id="GO:0005886">
    <property type="term" value="C:plasma membrane"/>
    <property type="evidence" value="ECO:0007669"/>
    <property type="project" value="UniProtKB-SubCell"/>
</dbReference>
<keyword evidence="5 7" id="KW-0472">Membrane</keyword>
<comment type="subcellular location">
    <subcellularLocation>
        <location evidence="1">Cell membrane</location>
        <topology evidence="1">Multi-pass membrane protein</topology>
    </subcellularLocation>
</comment>
<reference evidence="10" key="1">
    <citation type="submission" date="2020-07" db="EMBL/GenBank/DDBJ databases">
        <title>Huge and variable diversity of episymbiotic CPR bacteria and DPANN archaea in groundwater ecosystems.</title>
        <authorList>
            <person name="He C.Y."/>
            <person name="Keren R."/>
            <person name="Whittaker M."/>
            <person name="Farag I.F."/>
            <person name="Doudna J."/>
            <person name="Cate J.H.D."/>
            <person name="Banfield J.F."/>
        </authorList>
    </citation>
    <scope>NUCLEOTIDE SEQUENCE</scope>
    <source>
        <strain evidence="10">NC_groundwater_1664_Pr3_B-0.1um_52_9</strain>
    </source>
</reference>
<keyword evidence="2" id="KW-1003">Cell membrane</keyword>
<dbReference type="EMBL" id="JACRDE010000622">
    <property type="protein sequence ID" value="MBI5252533.1"/>
    <property type="molecule type" value="Genomic_DNA"/>
</dbReference>
<dbReference type="Proteomes" id="UP000807825">
    <property type="component" value="Unassembled WGS sequence"/>
</dbReference>
<dbReference type="Pfam" id="PF12704">
    <property type="entry name" value="MacB_PCD"/>
    <property type="match status" value="1"/>
</dbReference>
<keyword evidence="3 7" id="KW-0812">Transmembrane</keyword>
<dbReference type="PANTHER" id="PTHR30572">
    <property type="entry name" value="MEMBRANE COMPONENT OF TRANSPORTER-RELATED"/>
    <property type="match status" value="1"/>
</dbReference>
<evidence type="ECO:0000256" key="7">
    <source>
        <dbReference type="SAM" id="Phobius"/>
    </source>
</evidence>
<dbReference type="Pfam" id="PF02687">
    <property type="entry name" value="FtsX"/>
    <property type="match status" value="1"/>
</dbReference>
<dbReference type="InterPro" id="IPR003838">
    <property type="entry name" value="ABC3_permease_C"/>
</dbReference>
<comment type="similarity">
    <text evidence="6">Belongs to the ABC-4 integral membrane protein family.</text>
</comment>
<evidence type="ECO:0000256" key="4">
    <source>
        <dbReference type="ARBA" id="ARBA00022989"/>
    </source>
</evidence>